<dbReference type="InterPro" id="IPR002110">
    <property type="entry name" value="Ankyrin_rpt"/>
</dbReference>
<accession>G9P1M5</accession>
<proteinExistence type="predicted"/>
<dbReference type="HOGENOM" id="CLU_313538_0_0_1"/>
<organism evidence="2 3">
    <name type="scientific">Hypocrea atroviridis (strain ATCC 20476 / IMI 206040)</name>
    <name type="common">Trichoderma atroviride</name>
    <dbReference type="NCBI Taxonomy" id="452589"/>
    <lineage>
        <taxon>Eukaryota</taxon>
        <taxon>Fungi</taxon>
        <taxon>Dikarya</taxon>
        <taxon>Ascomycota</taxon>
        <taxon>Pezizomycotina</taxon>
        <taxon>Sordariomycetes</taxon>
        <taxon>Hypocreomycetidae</taxon>
        <taxon>Hypocreales</taxon>
        <taxon>Hypocreaceae</taxon>
        <taxon>Trichoderma</taxon>
    </lineage>
</organism>
<dbReference type="GO" id="GO:0004252">
    <property type="term" value="F:serine-type endopeptidase activity"/>
    <property type="evidence" value="ECO:0007669"/>
    <property type="project" value="InterPro"/>
</dbReference>
<feature type="domain" description="Peptidase S8/S53" evidence="1">
    <location>
        <begin position="483"/>
        <end position="729"/>
    </location>
</feature>
<dbReference type="Gene3D" id="1.25.40.20">
    <property type="entry name" value="Ankyrin repeat-containing domain"/>
    <property type="match status" value="1"/>
</dbReference>
<dbReference type="OrthoDB" id="3565018at2759"/>
<dbReference type="Pfam" id="PF00082">
    <property type="entry name" value="Peptidase_S8"/>
    <property type="match status" value="1"/>
</dbReference>
<dbReference type="OMA" id="NHRENDE"/>
<dbReference type="AlphaFoldDB" id="G9P1M5"/>
<dbReference type="Proteomes" id="UP000005426">
    <property type="component" value="Unassembled WGS sequence"/>
</dbReference>
<evidence type="ECO:0000259" key="1">
    <source>
        <dbReference type="Pfam" id="PF00082"/>
    </source>
</evidence>
<keyword evidence="3" id="KW-1185">Reference proteome</keyword>
<sequence>MSEFQSTPLHRAAGKGNGKAIKHMIHNERGFQPDELLQILKLHDPDQRSGKTALSLAAIAENLGALHALLDFDASIADTPDTTFEEALKKGKENVVEAFLQQPELRRKFATTDYILLAIQPLKEINEETVKDEKHTERYNKQVEVINALIKAAEGQQSGTDERVIEKIIQLNLESFWSENETIFNSDTSGLLHLAVQHQNVGFVKKFLQYDELVTTQVHDHYPLWHNNNIMENSTSTHRALKDDDSKRIHKEIRNLIVAATIKSKKVRNMQDLVEIFQLSDVNELCFDLSRFKSEDYSVSDFVHSLINHQDYANLLSYEETLKYATFPALDLKTDNKEIFGGNIQFDHKEIFMTLDWLKKVKNVKHIIELTVLDRLVNPHDEVIIGTYVKQFEVEALNWRLLDLSISVFKNSNSSENNALQQIRELHLYTGGKRAVISHWLSDDGIRSLTNVVGVSIRPWNPTKEREADLGEIGSVTFRPTRVAVIDNGIFSFSPLVKTPAILNATNISETSSALNSTESLEINSNAPNGYQNGKGGRPKTLWSRIQNGRSFVDDESSLSPWLFASDPHGTQMANMICAIDPCCDLYVAKVAEGRSGIIPARVERAIKWAISQNVDIISMSFSILEGTQGLDNACADAWHNGIIILCSTPDEGLNTEKSCISGYSDTMTITACDEFGILSPNAPPDYNYAIKGIDVAAGKVPFLDSKDCISGSSVSTAIAAGLSSLILSCDRLAKERRSYERGDRARIVKHHFGKMAATNKKYIILERFAGIDKKIQDGRYIDARDIIEGFFAEEKYSE</sequence>
<reference evidence="2 3" key="1">
    <citation type="journal article" date="2011" name="Genome Biol.">
        <title>Comparative genome sequence analysis underscores mycoparasitism as the ancestral life style of Trichoderma.</title>
        <authorList>
            <person name="Kubicek C.P."/>
            <person name="Herrera-Estrella A."/>
            <person name="Seidl-Seiboth V."/>
            <person name="Martinez D.A."/>
            <person name="Druzhinina I.S."/>
            <person name="Thon M."/>
            <person name="Zeilinger S."/>
            <person name="Casas-Flores S."/>
            <person name="Horwitz B.A."/>
            <person name="Mukherjee P.K."/>
            <person name="Mukherjee M."/>
            <person name="Kredics L."/>
            <person name="Alcaraz L.D."/>
            <person name="Aerts A."/>
            <person name="Antal Z."/>
            <person name="Atanasova L."/>
            <person name="Cervantes-Badillo M.G."/>
            <person name="Challacombe J."/>
            <person name="Chertkov O."/>
            <person name="McCluskey K."/>
            <person name="Coulpier F."/>
            <person name="Deshpande N."/>
            <person name="von Doehren H."/>
            <person name="Ebbole D.J."/>
            <person name="Esquivel-Naranjo E.U."/>
            <person name="Fekete E."/>
            <person name="Flipphi M."/>
            <person name="Glaser F."/>
            <person name="Gomez-Rodriguez E.Y."/>
            <person name="Gruber S."/>
            <person name="Han C."/>
            <person name="Henrissat B."/>
            <person name="Hermosa R."/>
            <person name="Hernandez-Onate M."/>
            <person name="Karaffa L."/>
            <person name="Kosti I."/>
            <person name="Le Crom S."/>
            <person name="Lindquist E."/>
            <person name="Lucas S."/>
            <person name="Luebeck M."/>
            <person name="Luebeck P.S."/>
            <person name="Margeot A."/>
            <person name="Metz B."/>
            <person name="Misra M."/>
            <person name="Nevalainen H."/>
            <person name="Omann M."/>
            <person name="Packer N."/>
            <person name="Perrone G."/>
            <person name="Uresti-Rivera E.E."/>
            <person name="Salamov A."/>
            <person name="Schmoll M."/>
            <person name="Seiboth B."/>
            <person name="Shapiro H."/>
            <person name="Sukno S."/>
            <person name="Tamayo-Ramos J.A."/>
            <person name="Tisch D."/>
            <person name="Wiest A."/>
            <person name="Wilkinson H.H."/>
            <person name="Zhang M."/>
            <person name="Coutinho P.M."/>
            <person name="Kenerley C.M."/>
            <person name="Monte E."/>
            <person name="Baker S.E."/>
            <person name="Grigoriev I.V."/>
        </authorList>
    </citation>
    <scope>NUCLEOTIDE SEQUENCE [LARGE SCALE GENOMIC DNA]</scope>
    <source>
        <strain evidence="3">ATCC 20476 / IMI 206040</strain>
    </source>
</reference>
<dbReference type="STRING" id="452589.G9P1M5"/>
<dbReference type="Gene3D" id="3.40.50.200">
    <property type="entry name" value="Peptidase S8/S53 domain"/>
    <property type="match status" value="1"/>
</dbReference>
<dbReference type="InterPro" id="IPR000209">
    <property type="entry name" value="Peptidase_S8/S53_dom"/>
</dbReference>
<evidence type="ECO:0000313" key="3">
    <source>
        <dbReference type="Proteomes" id="UP000005426"/>
    </source>
</evidence>
<dbReference type="SUPFAM" id="SSF52743">
    <property type="entry name" value="Subtilisin-like"/>
    <property type="match status" value="1"/>
</dbReference>
<comment type="caution">
    <text evidence="2">The sequence shown here is derived from an EMBL/GenBank/DDBJ whole genome shotgun (WGS) entry which is preliminary data.</text>
</comment>
<dbReference type="EMBL" id="ABDG02000026">
    <property type="protein sequence ID" value="EHK43357.1"/>
    <property type="molecule type" value="Genomic_DNA"/>
</dbReference>
<dbReference type="InterPro" id="IPR036770">
    <property type="entry name" value="Ankyrin_rpt-contain_sf"/>
</dbReference>
<gene>
    <name evidence="2" type="ORF">TRIATDRAFT_149048</name>
</gene>
<dbReference type="InterPro" id="IPR036852">
    <property type="entry name" value="Peptidase_S8/S53_dom_sf"/>
</dbReference>
<protein>
    <recommendedName>
        <fullName evidence="1">Peptidase S8/S53 domain-containing protein</fullName>
    </recommendedName>
</protein>
<dbReference type="SMART" id="SM00248">
    <property type="entry name" value="ANK"/>
    <property type="match status" value="3"/>
</dbReference>
<name>G9P1M5_HYPAI</name>
<dbReference type="SUPFAM" id="SSF48403">
    <property type="entry name" value="Ankyrin repeat"/>
    <property type="match status" value="1"/>
</dbReference>
<dbReference type="eggNOG" id="ENOG502QV1T">
    <property type="taxonomic scope" value="Eukaryota"/>
</dbReference>
<dbReference type="GO" id="GO:0006508">
    <property type="term" value="P:proteolysis"/>
    <property type="evidence" value="ECO:0007669"/>
    <property type="project" value="InterPro"/>
</dbReference>
<evidence type="ECO:0000313" key="2">
    <source>
        <dbReference type="EMBL" id="EHK43357.1"/>
    </source>
</evidence>